<protein>
    <recommendedName>
        <fullName evidence="2">peptide-methionine (S)-S-oxide reductase</fullName>
        <ecNumber evidence="2">1.8.4.11</ecNumber>
    </recommendedName>
    <alternativeName>
        <fullName evidence="4">Peptide-methionine (S)-S-oxide reductase</fullName>
    </alternativeName>
</protein>
<dbReference type="InterPro" id="IPR002569">
    <property type="entry name" value="Met_Sox_Rdtase_MsrA_dom"/>
</dbReference>
<evidence type="ECO:0000256" key="2">
    <source>
        <dbReference type="ARBA" id="ARBA00012502"/>
    </source>
</evidence>
<dbReference type="GO" id="GO:0008113">
    <property type="term" value="F:peptide-methionine (S)-S-oxide reductase activity"/>
    <property type="evidence" value="ECO:0007669"/>
    <property type="project" value="UniProtKB-EC"/>
</dbReference>
<dbReference type="OrthoDB" id="77405at2759"/>
<evidence type="ECO:0000256" key="3">
    <source>
        <dbReference type="ARBA" id="ARBA00023002"/>
    </source>
</evidence>
<comment type="caution">
    <text evidence="7">The sequence shown here is derived from an EMBL/GenBank/DDBJ whole genome shotgun (WGS) entry which is preliminary data.</text>
</comment>
<reference evidence="8" key="1">
    <citation type="submission" date="2020-01" db="EMBL/GenBank/DDBJ databases">
        <title>Draft genome sequence of the Termite Coptotermes fromosanus.</title>
        <authorList>
            <person name="Itakura S."/>
            <person name="Yosikawa Y."/>
            <person name="Umezawa K."/>
        </authorList>
    </citation>
    <scope>NUCLEOTIDE SEQUENCE [LARGE SCALE GENOMIC DNA]</scope>
</reference>
<dbReference type="AlphaFoldDB" id="A0A6L2PI00"/>
<dbReference type="SUPFAM" id="SSF55068">
    <property type="entry name" value="Peptide methionine sulfoxide reductase"/>
    <property type="match status" value="1"/>
</dbReference>
<name>A0A6L2PI00_COPFO</name>
<sequence>MMMFYNISCTTLQKMPTLLHDVDVPTKKATFAMGCFWAPDSLFGVRNGVIRTRVGFAGGTTENPTYHSIGDHTEAIEIDFDPSAVSYSELLHMFWKNHDSTAKTSKQYTSLIMYHDQEQKELAEKTLKEEEKKKSTYIVTKILPATKFYDAEDYHQKYRLQQHPSLMKAVGIVHGDELKRSHLAARLNGYVVGRGGVSQFDAEVSCLGLDEKTADYVRKLVVKYEGQGLFC</sequence>
<dbReference type="PANTHER" id="PTHR43774">
    <property type="entry name" value="PEPTIDE METHIONINE SULFOXIDE REDUCTASE"/>
    <property type="match status" value="1"/>
</dbReference>
<dbReference type="Gene3D" id="3.30.1060.10">
    <property type="entry name" value="Peptide methionine sulphoxide reductase MsrA"/>
    <property type="match status" value="1"/>
</dbReference>
<proteinExistence type="inferred from homology"/>
<dbReference type="EMBL" id="BLKM01004697">
    <property type="protein sequence ID" value="GFG32189.1"/>
    <property type="molecule type" value="Genomic_DNA"/>
</dbReference>
<dbReference type="InParanoid" id="A0A6L2PI00"/>
<evidence type="ECO:0000256" key="1">
    <source>
        <dbReference type="ARBA" id="ARBA00005591"/>
    </source>
</evidence>
<dbReference type="Pfam" id="PF01625">
    <property type="entry name" value="PMSR"/>
    <property type="match status" value="1"/>
</dbReference>
<dbReference type="InterPro" id="IPR036509">
    <property type="entry name" value="Met_Sox_Rdtase_MsrA_sf"/>
</dbReference>
<gene>
    <name evidence="7" type="ORF">Cfor_04529</name>
</gene>
<dbReference type="FunCoup" id="A0A6L2PI00">
    <property type="interactions" value="747"/>
</dbReference>
<keyword evidence="3" id="KW-0560">Oxidoreductase</keyword>
<dbReference type="InterPro" id="IPR049006">
    <property type="entry name" value="MsrA_helical"/>
</dbReference>
<dbReference type="PANTHER" id="PTHR43774:SF1">
    <property type="entry name" value="PEPTIDE METHIONINE SULFOXIDE REDUCTASE MSRA 2"/>
    <property type="match status" value="1"/>
</dbReference>
<dbReference type="FunFam" id="3.30.1060.10:FF:000004">
    <property type="entry name" value="Peptide methionine sulfoxide reductase A5"/>
    <property type="match status" value="1"/>
</dbReference>
<dbReference type="EC" id="1.8.4.11" evidence="2"/>
<dbReference type="HAMAP" id="MF_01401">
    <property type="entry name" value="MsrA"/>
    <property type="match status" value="1"/>
</dbReference>
<dbReference type="NCBIfam" id="TIGR00401">
    <property type="entry name" value="msrA"/>
    <property type="match status" value="1"/>
</dbReference>
<accession>A0A6L2PI00</accession>
<evidence type="ECO:0000259" key="5">
    <source>
        <dbReference type="Pfam" id="PF01625"/>
    </source>
</evidence>
<feature type="domain" description="Selenoprotein methionine sulfoxide reductase A helical" evidence="6">
    <location>
        <begin position="176"/>
        <end position="219"/>
    </location>
</feature>
<comment type="similarity">
    <text evidence="1">Belongs to the MsrA Met sulfoxide reductase family.</text>
</comment>
<dbReference type="Proteomes" id="UP000502823">
    <property type="component" value="Unassembled WGS sequence"/>
</dbReference>
<organism evidence="7 8">
    <name type="scientific">Coptotermes formosanus</name>
    <name type="common">Formosan subterranean termite</name>
    <dbReference type="NCBI Taxonomy" id="36987"/>
    <lineage>
        <taxon>Eukaryota</taxon>
        <taxon>Metazoa</taxon>
        <taxon>Ecdysozoa</taxon>
        <taxon>Arthropoda</taxon>
        <taxon>Hexapoda</taxon>
        <taxon>Insecta</taxon>
        <taxon>Pterygota</taxon>
        <taxon>Neoptera</taxon>
        <taxon>Polyneoptera</taxon>
        <taxon>Dictyoptera</taxon>
        <taxon>Blattodea</taxon>
        <taxon>Blattoidea</taxon>
        <taxon>Termitoidae</taxon>
        <taxon>Rhinotermitidae</taxon>
        <taxon>Coptotermes</taxon>
    </lineage>
</organism>
<feature type="domain" description="Peptide methionine sulphoxide reductase MsrA" evidence="5">
    <location>
        <begin position="28"/>
        <end position="163"/>
    </location>
</feature>
<evidence type="ECO:0000259" key="6">
    <source>
        <dbReference type="Pfam" id="PF20939"/>
    </source>
</evidence>
<evidence type="ECO:0000313" key="7">
    <source>
        <dbReference type="EMBL" id="GFG32189.1"/>
    </source>
</evidence>
<dbReference type="Pfam" id="PF20939">
    <property type="entry name" value="MsrA_helical"/>
    <property type="match status" value="1"/>
</dbReference>
<keyword evidence="8" id="KW-1185">Reference proteome</keyword>
<evidence type="ECO:0000313" key="8">
    <source>
        <dbReference type="Proteomes" id="UP000502823"/>
    </source>
</evidence>
<evidence type="ECO:0000256" key="4">
    <source>
        <dbReference type="ARBA" id="ARBA00030643"/>
    </source>
</evidence>